<evidence type="ECO:0000256" key="2">
    <source>
        <dbReference type="ARBA" id="ARBA00019689"/>
    </source>
</evidence>
<evidence type="ECO:0000256" key="1">
    <source>
        <dbReference type="ARBA" id="ARBA00010903"/>
    </source>
</evidence>
<dbReference type="Proteomes" id="UP000011014">
    <property type="component" value="Unassembled WGS sequence"/>
</dbReference>
<dbReference type="EMBL" id="FN656116">
    <property type="protein sequence ID" value="CBY40790.1"/>
    <property type="molecule type" value="Genomic_DNA"/>
</dbReference>
<gene>
    <name evidence="4" type="ORF">GSOID_T00022828001</name>
</gene>
<dbReference type="GO" id="GO:1990269">
    <property type="term" value="F:RNA polymerase II C-terminal domain phosphoserine binding"/>
    <property type="evidence" value="ECO:0007669"/>
    <property type="project" value="TreeGrafter"/>
</dbReference>
<feature type="region of interest" description="Disordered" evidence="3">
    <location>
        <begin position="1"/>
        <end position="161"/>
    </location>
</feature>
<name>E4YZB2_OIKDI</name>
<accession>E4YZB2</accession>
<dbReference type="GO" id="GO:0006368">
    <property type="term" value="P:transcription elongation by RNA polymerase II"/>
    <property type="evidence" value="ECO:0007669"/>
    <property type="project" value="InterPro"/>
</dbReference>
<evidence type="ECO:0000256" key="3">
    <source>
        <dbReference type="SAM" id="MobiDB-lite"/>
    </source>
</evidence>
<protein>
    <recommendedName>
        <fullName evidence="2">RNA polymerase-associated protein LEO1</fullName>
    </recommendedName>
</protein>
<dbReference type="Pfam" id="PF04004">
    <property type="entry name" value="Leo1"/>
    <property type="match status" value="1"/>
</dbReference>
<reference evidence="4" key="1">
    <citation type="journal article" date="2010" name="Science">
        <title>Plasticity of animal genome architecture unmasked by rapid evolution of a pelagic tunicate.</title>
        <authorList>
            <person name="Denoeud F."/>
            <person name="Henriet S."/>
            <person name="Mungpakdee S."/>
            <person name="Aury J.M."/>
            <person name="Da Silva C."/>
            <person name="Brinkmann H."/>
            <person name="Mikhaleva J."/>
            <person name="Olsen L.C."/>
            <person name="Jubin C."/>
            <person name="Canestro C."/>
            <person name="Bouquet J.M."/>
            <person name="Danks G."/>
            <person name="Poulain J."/>
            <person name="Campsteijn C."/>
            <person name="Adamski M."/>
            <person name="Cross I."/>
            <person name="Yadetie F."/>
            <person name="Muffato M."/>
            <person name="Louis A."/>
            <person name="Butcher S."/>
            <person name="Tsagkogeorga G."/>
            <person name="Konrad A."/>
            <person name="Singh S."/>
            <person name="Jensen M.F."/>
            <person name="Cong E.H."/>
            <person name="Eikeseth-Otteraa H."/>
            <person name="Noel B."/>
            <person name="Anthouard V."/>
            <person name="Porcel B.M."/>
            <person name="Kachouri-Lafond R."/>
            <person name="Nishino A."/>
            <person name="Ugolini M."/>
            <person name="Chourrout P."/>
            <person name="Nishida H."/>
            <person name="Aasland R."/>
            <person name="Huzurbazar S."/>
            <person name="Westhof E."/>
            <person name="Delsuc F."/>
            <person name="Lehrach H."/>
            <person name="Reinhardt R."/>
            <person name="Weissenbach J."/>
            <person name="Roy S.W."/>
            <person name="Artiguenave F."/>
            <person name="Postlethwait J.H."/>
            <person name="Manak J.R."/>
            <person name="Thompson E.M."/>
            <person name="Jaillon O."/>
            <person name="Du Pasquier L."/>
            <person name="Boudinot P."/>
            <person name="Liberles D.A."/>
            <person name="Volff J.N."/>
            <person name="Philippe H."/>
            <person name="Lenhard B."/>
            <person name="Roest Crollius H."/>
            <person name="Wincker P."/>
            <person name="Chourrout D."/>
        </authorList>
    </citation>
    <scope>NUCLEOTIDE SEQUENCE [LARGE SCALE GENOMIC DNA]</scope>
</reference>
<feature type="compositionally biased region" description="Basic and acidic residues" evidence="3">
    <location>
        <begin position="147"/>
        <end position="160"/>
    </location>
</feature>
<proteinExistence type="inferred from homology"/>
<comment type="similarity">
    <text evidence="1">Belongs to the LEO1 family.</text>
</comment>
<evidence type="ECO:0000313" key="4">
    <source>
        <dbReference type="EMBL" id="CBY40790.1"/>
    </source>
</evidence>
<dbReference type="GO" id="GO:0032968">
    <property type="term" value="P:positive regulation of transcription elongation by RNA polymerase II"/>
    <property type="evidence" value="ECO:0007669"/>
    <property type="project" value="TreeGrafter"/>
</dbReference>
<dbReference type="PANTHER" id="PTHR23146:SF0">
    <property type="entry name" value="RNA POLYMERASE-ASSOCIATED PROTEIN LEO1"/>
    <property type="match status" value="1"/>
</dbReference>
<dbReference type="InterPro" id="IPR007149">
    <property type="entry name" value="Leo1"/>
</dbReference>
<dbReference type="AlphaFoldDB" id="E4YZB2"/>
<feature type="compositionally biased region" description="Basic and acidic residues" evidence="3">
    <location>
        <begin position="395"/>
        <end position="417"/>
    </location>
</feature>
<sequence length="479" mass="53093">MGSDLDSSSDSEGETRRPANAMSDSDSDKEPSSGNVAARIDSSDSSDDENKSPAPRATTPTGMSSGISSDSDAPVQKQGTTAYSGSDSDDDTQKAQNTALPSSSDDSDDGKKAKPASGVDNMFGDMSSDDSGDEKTKSPTQNLTQDDPMRGSDDEDKRDVTTIPVEIPKINTNLGEQINFVRFPNFLSVEPKPFDAEHYEDEHEEDDDLDEEGRTRLKLKVENTIRWRKVTQPDGTEKIESNAKIVRWSDGSQSLILGNEKYDIQSMKLKGDFNHLFIRQGTGLQGQAVFQTKLTFRPSSTNSLTHKKIMGRLAQRINNPMQKVKVIPVSGNCPHKERERLIREVDERGRAELRLTQQRQKLREREMRKNMGAGYLEDDDDNSYSLNAIKRGVHNRSDSESSEDYAERRGPVKKFEDSSDEEENTARSRNKSGGDSDGSDAPKHKKHVIHDSDDSDDSDAKSTKSNSDKSAMSDSDYRS</sequence>
<organism evidence="4">
    <name type="scientific">Oikopleura dioica</name>
    <name type="common">Tunicate</name>
    <dbReference type="NCBI Taxonomy" id="34765"/>
    <lineage>
        <taxon>Eukaryota</taxon>
        <taxon>Metazoa</taxon>
        <taxon>Chordata</taxon>
        <taxon>Tunicata</taxon>
        <taxon>Appendicularia</taxon>
        <taxon>Copelata</taxon>
        <taxon>Oikopleuridae</taxon>
        <taxon>Oikopleura</taxon>
    </lineage>
</organism>
<feature type="compositionally biased region" description="Polar residues" evidence="3">
    <location>
        <begin position="58"/>
        <end position="86"/>
    </location>
</feature>
<dbReference type="PANTHER" id="PTHR23146">
    <property type="entry name" value="LEO1 PROTEIN"/>
    <property type="match status" value="1"/>
</dbReference>
<dbReference type="GO" id="GO:0016593">
    <property type="term" value="C:Cdc73/Paf1 complex"/>
    <property type="evidence" value="ECO:0007669"/>
    <property type="project" value="InterPro"/>
</dbReference>
<feature type="region of interest" description="Disordered" evidence="3">
    <location>
        <begin position="356"/>
        <end position="479"/>
    </location>
</feature>